<dbReference type="EMBL" id="JAVFWL010000002">
    <property type="protein sequence ID" value="KAK6732780.1"/>
    <property type="molecule type" value="Genomic_DNA"/>
</dbReference>
<reference evidence="1 2" key="1">
    <citation type="submission" date="2023-08" db="EMBL/GenBank/DDBJ databases">
        <title>A Necator americanus chromosomal reference genome.</title>
        <authorList>
            <person name="Ilik V."/>
            <person name="Petrzelkova K.J."/>
            <person name="Pardy F."/>
            <person name="Fuh T."/>
            <person name="Niatou-Singa F.S."/>
            <person name="Gouil Q."/>
            <person name="Baker L."/>
            <person name="Ritchie M.E."/>
            <person name="Jex A.R."/>
            <person name="Gazzola D."/>
            <person name="Li H."/>
            <person name="Toshio Fujiwara R."/>
            <person name="Zhan B."/>
            <person name="Aroian R.V."/>
            <person name="Pafco B."/>
            <person name="Schwarz E.M."/>
        </authorList>
    </citation>
    <scope>NUCLEOTIDE SEQUENCE [LARGE SCALE GENOMIC DNA]</scope>
    <source>
        <strain evidence="1 2">Aroian</strain>
        <tissue evidence="1">Whole animal</tissue>
    </source>
</reference>
<evidence type="ECO:0000313" key="1">
    <source>
        <dbReference type="EMBL" id="KAK6732780.1"/>
    </source>
</evidence>
<name>A0ABR1C5Q8_NECAM</name>
<sequence length="76" mass="8539">MTVRKFSKNSPSSFTESGTAFQNVSAQECDQISKKNVFCEYFCASAFSLFVFNLFETNAKLPQIHAIPYASVTVFH</sequence>
<organism evidence="1 2">
    <name type="scientific">Necator americanus</name>
    <name type="common">Human hookworm</name>
    <dbReference type="NCBI Taxonomy" id="51031"/>
    <lineage>
        <taxon>Eukaryota</taxon>
        <taxon>Metazoa</taxon>
        <taxon>Ecdysozoa</taxon>
        <taxon>Nematoda</taxon>
        <taxon>Chromadorea</taxon>
        <taxon>Rhabditida</taxon>
        <taxon>Rhabditina</taxon>
        <taxon>Rhabditomorpha</taxon>
        <taxon>Strongyloidea</taxon>
        <taxon>Ancylostomatidae</taxon>
        <taxon>Bunostominae</taxon>
        <taxon>Necator</taxon>
    </lineage>
</organism>
<evidence type="ECO:0000313" key="2">
    <source>
        <dbReference type="Proteomes" id="UP001303046"/>
    </source>
</evidence>
<protein>
    <submittedName>
        <fullName evidence="1">Uncharacterized protein</fullName>
    </submittedName>
</protein>
<dbReference type="Proteomes" id="UP001303046">
    <property type="component" value="Unassembled WGS sequence"/>
</dbReference>
<proteinExistence type="predicted"/>
<accession>A0ABR1C5Q8</accession>
<keyword evidence="2" id="KW-1185">Reference proteome</keyword>
<gene>
    <name evidence="1" type="primary">Necator_chrII.g4674</name>
    <name evidence="1" type="ORF">RB195_016882</name>
</gene>
<comment type="caution">
    <text evidence="1">The sequence shown here is derived from an EMBL/GenBank/DDBJ whole genome shotgun (WGS) entry which is preliminary data.</text>
</comment>